<keyword evidence="4 6" id="KW-1133">Transmembrane helix</keyword>
<gene>
    <name evidence="7" type="ORF">F0357_08630</name>
</gene>
<keyword evidence="3 6" id="KW-0812">Transmembrane</keyword>
<name>A0A6A7Y2X3_9HYPH</name>
<evidence type="ECO:0000256" key="5">
    <source>
        <dbReference type="ARBA" id="ARBA00023136"/>
    </source>
</evidence>
<feature type="transmembrane region" description="Helical" evidence="6">
    <location>
        <begin position="171"/>
        <end position="190"/>
    </location>
</feature>
<feature type="transmembrane region" description="Helical" evidence="6">
    <location>
        <begin position="234"/>
        <end position="256"/>
    </location>
</feature>
<dbReference type="AlphaFoldDB" id="A0A6A7Y2X3"/>
<dbReference type="RefSeq" id="WP_153479950.1">
    <property type="nucleotide sequence ID" value="NZ_VWNA01000001.1"/>
</dbReference>
<evidence type="ECO:0000256" key="4">
    <source>
        <dbReference type="ARBA" id="ARBA00022989"/>
    </source>
</evidence>
<dbReference type="EMBL" id="VWNA01000001">
    <property type="protein sequence ID" value="MQT12717.1"/>
    <property type="molecule type" value="Genomic_DNA"/>
</dbReference>
<sequence>MSTFDRNASARFGTPSARAEAGVIDAGLRAYMLRVYNYMAIGLVITGLVAYAAYALSVTADPSGAVANAGSIYLTQIGYALFVSPLKWVVFLAPLGMVFLLSARIGSVSVGTGQIMFWVFAALMGLSLSSIFLVYTHASIARVFFISAASFGALSLYGYTTQRSLSGMGSFLFMGLIGIVIASLVNIFLASSALQFAISVIGVLVFAGLTAYDTQRIKEMYYAADDGTMAGRKAILGALTLYLDFINLFMMLLSLFGRRD</sequence>
<feature type="transmembrane region" description="Helical" evidence="6">
    <location>
        <begin position="35"/>
        <end position="57"/>
    </location>
</feature>
<dbReference type="GO" id="GO:0005886">
    <property type="term" value="C:plasma membrane"/>
    <property type="evidence" value="ECO:0007669"/>
    <property type="project" value="TreeGrafter"/>
</dbReference>
<dbReference type="CDD" id="cd10432">
    <property type="entry name" value="BI-1-like_bacterial"/>
    <property type="match status" value="1"/>
</dbReference>
<feature type="transmembrane region" description="Helical" evidence="6">
    <location>
        <begin position="115"/>
        <end position="134"/>
    </location>
</feature>
<dbReference type="PANTHER" id="PTHR23291">
    <property type="entry name" value="BAX INHIBITOR-RELATED"/>
    <property type="match status" value="1"/>
</dbReference>
<reference evidence="7 8" key="1">
    <citation type="submission" date="2019-09" db="EMBL/GenBank/DDBJ databases">
        <title>Segnochrobactrum spirostomi gen. nov., sp. nov., isolated from the ciliate Spirostomum cf. yagiui and description of a novel family, Segnochrobactraceae fam. nov. within the order Rhizobiales of the class Alphaproteobacteria.</title>
        <authorList>
            <person name="Akter S."/>
            <person name="Shazib S.U.A."/>
            <person name="Shin M.K."/>
        </authorList>
    </citation>
    <scope>NUCLEOTIDE SEQUENCE [LARGE SCALE GENOMIC DNA]</scope>
    <source>
        <strain evidence="7 8">Sp-1</strain>
    </source>
</reference>
<evidence type="ECO:0000313" key="8">
    <source>
        <dbReference type="Proteomes" id="UP000332515"/>
    </source>
</evidence>
<keyword evidence="5 6" id="KW-0472">Membrane</keyword>
<dbReference type="InterPro" id="IPR006214">
    <property type="entry name" value="Bax_inhibitor_1-related"/>
</dbReference>
<evidence type="ECO:0000256" key="3">
    <source>
        <dbReference type="ARBA" id="ARBA00022692"/>
    </source>
</evidence>
<protein>
    <submittedName>
        <fullName evidence="7">Bax inhibitor-1/YccA family protein</fullName>
    </submittedName>
</protein>
<dbReference type="PANTHER" id="PTHR23291:SF50">
    <property type="entry name" value="PROTEIN LIFEGUARD 4"/>
    <property type="match status" value="1"/>
</dbReference>
<feature type="transmembrane region" description="Helical" evidence="6">
    <location>
        <begin position="140"/>
        <end position="159"/>
    </location>
</feature>
<evidence type="ECO:0000256" key="6">
    <source>
        <dbReference type="RuleBase" id="RU004379"/>
    </source>
</evidence>
<evidence type="ECO:0000313" key="7">
    <source>
        <dbReference type="EMBL" id="MQT12717.1"/>
    </source>
</evidence>
<proteinExistence type="inferred from homology"/>
<feature type="transmembrane region" description="Helical" evidence="6">
    <location>
        <begin position="77"/>
        <end position="103"/>
    </location>
</feature>
<accession>A0A6A7Y2X3</accession>
<dbReference type="Proteomes" id="UP000332515">
    <property type="component" value="Unassembled WGS sequence"/>
</dbReference>
<keyword evidence="8" id="KW-1185">Reference proteome</keyword>
<comment type="caution">
    <text evidence="7">The sequence shown here is derived from an EMBL/GenBank/DDBJ whole genome shotgun (WGS) entry which is preliminary data.</text>
</comment>
<evidence type="ECO:0000256" key="2">
    <source>
        <dbReference type="ARBA" id="ARBA00010350"/>
    </source>
</evidence>
<dbReference type="Pfam" id="PF01027">
    <property type="entry name" value="Bax1-I"/>
    <property type="match status" value="1"/>
</dbReference>
<comment type="similarity">
    <text evidence="2 6">Belongs to the BI1 family.</text>
</comment>
<comment type="subcellular location">
    <subcellularLocation>
        <location evidence="1">Membrane</location>
        <topology evidence="1">Multi-pass membrane protein</topology>
    </subcellularLocation>
</comment>
<organism evidence="7 8">
    <name type="scientific">Segnochrobactrum spirostomi</name>
    <dbReference type="NCBI Taxonomy" id="2608987"/>
    <lineage>
        <taxon>Bacteria</taxon>
        <taxon>Pseudomonadati</taxon>
        <taxon>Pseudomonadota</taxon>
        <taxon>Alphaproteobacteria</taxon>
        <taxon>Hyphomicrobiales</taxon>
        <taxon>Segnochrobactraceae</taxon>
        <taxon>Segnochrobactrum</taxon>
    </lineage>
</organism>
<feature type="transmembrane region" description="Helical" evidence="6">
    <location>
        <begin position="196"/>
        <end position="213"/>
    </location>
</feature>
<evidence type="ECO:0000256" key="1">
    <source>
        <dbReference type="ARBA" id="ARBA00004141"/>
    </source>
</evidence>